<reference evidence="1" key="1">
    <citation type="journal article" date="2014" name="Front. Microbiol.">
        <title>High frequency of phylogenetically diverse reductive dehalogenase-homologous genes in deep subseafloor sedimentary metagenomes.</title>
        <authorList>
            <person name="Kawai M."/>
            <person name="Futagami T."/>
            <person name="Toyoda A."/>
            <person name="Takaki Y."/>
            <person name="Nishi S."/>
            <person name="Hori S."/>
            <person name="Arai W."/>
            <person name="Tsubouchi T."/>
            <person name="Morono Y."/>
            <person name="Uchiyama I."/>
            <person name="Ito T."/>
            <person name="Fujiyama A."/>
            <person name="Inagaki F."/>
            <person name="Takami H."/>
        </authorList>
    </citation>
    <scope>NUCLEOTIDE SEQUENCE</scope>
    <source>
        <strain evidence="1">Expedition CK06-06</strain>
    </source>
</reference>
<dbReference type="EMBL" id="BARV01013978">
    <property type="protein sequence ID" value="GAI28095.1"/>
    <property type="molecule type" value="Genomic_DNA"/>
</dbReference>
<gene>
    <name evidence="1" type="ORF">S06H3_24810</name>
</gene>
<evidence type="ECO:0000313" key="1">
    <source>
        <dbReference type="EMBL" id="GAI28095.1"/>
    </source>
</evidence>
<comment type="caution">
    <text evidence="1">The sequence shown here is derived from an EMBL/GenBank/DDBJ whole genome shotgun (WGS) entry which is preliminary data.</text>
</comment>
<proteinExistence type="predicted"/>
<organism evidence="1">
    <name type="scientific">marine sediment metagenome</name>
    <dbReference type="NCBI Taxonomy" id="412755"/>
    <lineage>
        <taxon>unclassified sequences</taxon>
        <taxon>metagenomes</taxon>
        <taxon>ecological metagenomes</taxon>
    </lineage>
</organism>
<name>X1NMS5_9ZZZZ</name>
<dbReference type="AlphaFoldDB" id="X1NMS5"/>
<protein>
    <submittedName>
        <fullName evidence="1">Uncharacterized protein</fullName>
    </submittedName>
</protein>
<sequence length="48" mass="5472">MKRVLVGDFRLGTEEKKAVNEVLDIGRLSEGKKTRDNELLKEIPYGLL</sequence>
<accession>X1NMS5</accession>